<protein>
    <submittedName>
        <fullName evidence="2">Uncharacterized protein</fullName>
    </submittedName>
</protein>
<dbReference type="AlphaFoldDB" id="A0A135YY76"/>
<dbReference type="PATRIC" id="fig|1261.5.peg.270"/>
<keyword evidence="1" id="KW-1133">Transmembrane helix</keyword>
<evidence type="ECO:0000313" key="3">
    <source>
        <dbReference type="Proteomes" id="UP000070326"/>
    </source>
</evidence>
<dbReference type="Proteomes" id="UP000070326">
    <property type="component" value="Unassembled WGS sequence"/>
</dbReference>
<sequence>MRIRRFKMADNKKKNSKTINFAEKKREIANKKQIPTEPPLIHHDNRVIQYDINKMREKINQKSKNKKPRKSTNLSRSKVQLALYSVIFLLFMILAVYRVLAITHIIELDKPPEKFVSQSTKLSTDETVKYQDIVESLLAKEVKANGNIDMVTTSVHKNGDTVFCSGYFTYPDEKNKIYFDSVVKKDKVASLLVNGFELKDRKK</sequence>
<feature type="transmembrane region" description="Helical" evidence="1">
    <location>
        <begin position="81"/>
        <end position="100"/>
    </location>
</feature>
<keyword evidence="1" id="KW-0472">Membrane</keyword>
<dbReference type="EMBL" id="LSQZ01000009">
    <property type="protein sequence ID" value="KXI14364.1"/>
    <property type="molecule type" value="Genomic_DNA"/>
</dbReference>
<accession>A0A135YY76</accession>
<comment type="caution">
    <text evidence="2">The sequence shown here is derived from an EMBL/GenBank/DDBJ whole genome shotgun (WGS) entry which is preliminary data.</text>
</comment>
<proteinExistence type="predicted"/>
<keyword evidence="1" id="KW-0812">Transmembrane</keyword>
<organism evidence="2 3">
    <name type="scientific">Peptostreptococcus anaerobius</name>
    <dbReference type="NCBI Taxonomy" id="1261"/>
    <lineage>
        <taxon>Bacteria</taxon>
        <taxon>Bacillati</taxon>
        <taxon>Bacillota</taxon>
        <taxon>Clostridia</taxon>
        <taxon>Peptostreptococcales</taxon>
        <taxon>Peptostreptococcaceae</taxon>
        <taxon>Peptostreptococcus</taxon>
    </lineage>
</organism>
<dbReference type="eggNOG" id="ENOG5030FQU">
    <property type="taxonomic scope" value="Bacteria"/>
</dbReference>
<evidence type="ECO:0000256" key="1">
    <source>
        <dbReference type="SAM" id="Phobius"/>
    </source>
</evidence>
<reference evidence="2 3" key="1">
    <citation type="submission" date="2016-02" db="EMBL/GenBank/DDBJ databases">
        <authorList>
            <person name="Wen L."/>
            <person name="He K."/>
            <person name="Yang H."/>
        </authorList>
    </citation>
    <scope>NUCLEOTIDE SEQUENCE [LARGE SCALE GENOMIC DNA]</scope>
    <source>
        <strain evidence="2 3">MJR8628A</strain>
    </source>
</reference>
<gene>
    <name evidence="2" type="ORF">HMPREF3195_00264</name>
</gene>
<evidence type="ECO:0000313" key="2">
    <source>
        <dbReference type="EMBL" id="KXI14364.1"/>
    </source>
</evidence>
<name>A0A135YY76_9FIRM</name>